<geneLocation type="plasmid" evidence="1">
    <name>pRGRH0264</name>
</geneLocation>
<organism evidence="1">
    <name type="scientific">uncultured prokaryote</name>
    <dbReference type="NCBI Taxonomy" id="198431"/>
    <lineage>
        <taxon>unclassified sequences</taxon>
        <taxon>environmental samples</taxon>
    </lineage>
</organism>
<evidence type="ECO:0000313" key="1">
    <source>
        <dbReference type="EMBL" id="CRY94484.1"/>
    </source>
</evidence>
<reference evidence="1" key="1">
    <citation type="submission" date="2015-06" db="EMBL/GenBank/DDBJ databases">
        <authorList>
            <person name="Joergensen T."/>
        </authorList>
    </citation>
    <scope>NUCLEOTIDE SEQUENCE</scope>
    <source>
        <plasmid evidence="1">pRGRH0264</plasmid>
    </source>
</reference>
<proteinExistence type="predicted"/>
<sequence length="103" mass="12093">MKSYAEWCKHYDYDPADTQSEKEYEWYIENHNTFSRLINSEPLPERHYWIKGEGDKGYWKPGGYGYTDDIEQAGIFAPLDLITLNLNGCTLYDVKQSASLRSR</sequence>
<name>A0A0H5PZ85_9ZZZZ</name>
<reference evidence="1" key="2">
    <citation type="submission" date="2015-07" db="EMBL/GenBank/DDBJ databases">
        <title>Plasmids, circular viruses and viroids from rat gut.</title>
        <authorList>
            <person name="Jorgensen T.J."/>
            <person name="Hansen M.A."/>
            <person name="Xu Z."/>
            <person name="Tabak M.A."/>
            <person name="Sorensen S.J."/>
            <person name="Hansen L.H."/>
        </authorList>
    </citation>
    <scope>NUCLEOTIDE SEQUENCE</scope>
    <source>
        <plasmid evidence="1">pRGRH0264</plasmid>
    </source>
</reference>
<dbReference type="EMBL" id="LN852936">
    <property type="protein sequence ID" value="CRY94484.1"/>
    <property type="molecule type" value="Genomic_DNA"/>
</dbReference>
<protein>
    <submittedName>
        <fullName evidence="1">Uncharacterized protein</fullName>
    </submittedName>
</protein>
<dbReference type="AlphaFoldDB" id="A0A0H5PZ85"/>
<keyword evidence="1" id="KW-0614">Plasmid</keyword>
<accession>A0A0H5PZ85</accession>